<dbReference type="AlphaFoldDB" id="A5ZRA3"/>
<proteinExistence type="predicted"/>
<gene>
    <name evidence="1" type="ORF">RUMOBE_01530</name>
</gene>
<reference evidence="1 2" key="1">
    <citation type="submission" date="2007-03" db="EMBL/GenBank/DDBJ databases">
        <authorList>
            <person name="Fulton L."/>
            <person name="Clifton S."/>
            <person name="Fulton B."/>
            <person name="Xu J."/>
            <person name="Minx P."/>
            <person name="Pepin K.H."/>
            <person name="Johnson M."/>
            <person name="Thiruvilangam P."/>
            <person name="Bhonagiri V."/>
            <person name="Nash W.E."/>
            <person name="Mardis E.R."/>
            <person name="Wilson R.K."/>
        </authorList>
    </citation>
    <scope>NUCLEOTIDE SEQUENCE [LARGE SCALE GENOMIC DNA]</scope>
    <source>
        <strain evidence="1 2">ATCC 29174</strain>
    </source>
</reference>
<reference evidence="1 2" key="2">
    <citation type="submission" date="2007-04" db="EMBL/GenBank/DDBJ databases">
        <title>Draft genome sequence of Ruminococcus obeum (ATCC 29174).</title>
        <authorList>
            <person name="Sudarsanam P."/>
            <person name="Ley R."/>
            <person name="Guruge J."/>
            <person name="Turnbaugh P.J."/>
            <person name="Mahowald M."/>
            <person name="Liep D."/>
            <person name="Gordon J."/>
        </authorList>
    </citation>
    <scope>NUCLEOTIDE SEQUENCE [LARGE SCALE GENOMIC DNA]</scope>
    <source>
        <strain evidence="1 2">ATCC 29174</strain>
    </source>
</reference>
<dbReference type="EMBL" id="AAVO02000005">
    <property type="protein sequence ID" value="EDM87721.1"/>
    <property type="molecule type" value="Genomic_DNA"/>
</dbReference>
<evidence type="ECO:0000313" key="2">
    <source>
        <dbReference type="Proteomes" id="UP000006002"/>
    </source>
</evidence>
<sequence length="34" mass="3812">MQSGFCSGSEKELKNIIKTPAMYSAIDNSEIQKY</sequence>
<accession>A5ZRA3</accession>
<dbReference type="Proteomes" id="UP000006002">
    <property type="component" value="Unassembled WGS sequence"/>
</dbReference>
<evidence type="ECO:0000313" key="1">
    <source>
        <dbReference type="EMBL" id="EDM87721.1"/>
    </source>
</evidence>
<comment type="caution">
    <text evidence="1">The sequence shown here is derived from an EMBL/GenBank/DDBJ whole genome shotgun (WGS) entry which is preliminary data.</text>
</comment>
<protein>
    <submittedName>
        <fullName evidence="1">Uncharacterized protein</fullName>
    </submittedName>
</protein>
<dbReference type="HOGENOM" id="CLU_3372388_0_0_9"/>
<name>A5ZRA3_9FIRM</name>
<organism evidence="1 2">
    <name type="scientific">Blautia obeum ATCC 29174</name>
    <dbReference type="NCBI Taxonomy" id="411459"/>
    <lineage>
        <taxon>Bacteria</taxon>
        <taxon>Bacillati</taxon>
        <taxon>Bacillota</taxon>
        <taxon>Clostridia</taxon>
        <taxon>Lachnospirales</taxon>
        <taxon>Lachnospiraceae</taxon>
        <taxon>Blautia</taxon>
    </lineage>
</organism>